<dbReference type="InParanoid" id="F7AY15"/>
<name>F7AY15_CIOIN</name>
<evidence type="ECO:0000256" key="1">
    <source>
        <dbReference type="SAM" id="Coils"/>
    </source>
</evidence>
<evidence type="ECO:0000313" key="3">
    <source>
        <dbReference type="Proteomes" id="UP000008144"/>
    </source>
</evidence>
<reference evidence="2" key="3">
    <citation type="submission" date="2025-09" db="UniProtKB">
        <authorList>
            <consortium name="Ensembl"/>
        </authorList>
    </citation>
    <scope>IDENTIFICATION</scope>
</reference>
<sequence>MSLDVCEQLRKTTKGKLVYHNDNKPLEFSNQLPSCVFDLPDIPGVLEALEENAFVDEDEFLLINKLTALTIDDSSTQLKQPDVDILPEDSTIALLDLREKQLSQNLIQLQVGKYHDATMEAHNEAKRKFKEREERIRKSRMEERKKWNLITESEREEAEKIRQEFKEQHHKRNNLLKTRMLEAERRKVEQNKQRLKHVEGVVTKCAKLNEDVMLQFHNDSSIVSSNPAIVSMATECGRKFSGIINIFKDSKTSGSMDKVTAASITDDCSVHQEMCDNLVSAIEKLKEEEIIKKKELEQRIEKEQEEMRE</sequence>
<reference evidence="3" key="1">
    <citation type="journal article" date="2002" name="Science">
        <title>The draft genome of Ciona intestinalis: insights into chordate and vertebrate origins.</title>
        <authorList>
            <person name="Dehal P."/>
            <person name="Satou Y."/>
            <person name="Campbell R.K."/>
            <person name="Chapman J."/>
            <person name="Degnan B."/>
            <person name="De Tomaso A."/>
            <person name="Davidson B."/>
            <person name="Di Gregorio A."/>
            <person name="Gelpke M."/>
            <person name="Goodstein D.M."/>
            <person name="Harafuji N."/>
            <person name="Hastings K.E."/>
            <person name="Ho I."/>
            <person name="Hotta K."/>
            <person name="Huang W."/>
            <person name="Kawashima T."/>
            <person name="Lemaire P."/>
            <person name="Martinez D."/>
            <person name="Meinertzhagen I.A."/>
            <person name="Necula S."/>
            <person name="Nonaka M."/>
            <person name="Putnam N."/>
            <person name="Rash S."/>
            <person name="Saiga H."/>
            <person name="Satake M."/>
            <person name="Terry A."/>
            <person name="Yamada L."/>
            <person name="Wang H.G."/>
            <person name="Awazu S."/>
            <person name="Azumi K."/>
            <person name="Boore J."/>
            <person name="Branno M."/>
            <person name="Chin-Bow S."/>
            <person name="DeSantis R."/>
            <person name="Doyle S."/>
            <person name="Francino P."/>
            <person name="Keys D.N."/>
            <person name="Haga S."/>
            <person name="Hayashi H."/>
            <person name="Hino K."/>
            <person name="Imai K.S."/>
            <person name="Inaba K."/>
            <person name="Kano S."/>
            <person name="Kobayashi K."/>
            <person name="Kobayashi M."/>
            <person name="Lee B.I."/>
            <person name="Makabe K.W."/>
            <person name="Manohar C."/>
            <person name="Matassi G."/>
            <person name="Medina M."/>
            <person name="Mochizuki Y."/>
            <person name="Mount S."/>
            <person name="Morishita T."/>
            <person name="Miura S."/>
            <person name="Nakayama A."/>
            <person name="Nishizaka S."/>
            <person name="Nomoto H."/>
            <person name="Ohta F."/>
            <person name="Oishi K."/>
            <person name="Rigoutsos I."/>
            <person name="Sano M."/>
            <person name="Sasaki A."/>
            <person name="Sasakura Y."/>
            <person name="Shoguchi E."/>
            <person name="Shin-i T."/>
            <person name="Spagnuolo A."/>
            <person name="Stainier D."/>
            <person name="Suzuki M.M."/>
            <person name="Tassy O."/>
            <person name="Takatori N."/>
            <person name="Tokuoka M."/>
            <person name="Yagi K."/>
            <person name="Yoshizaki F."/>
            <person name="Wada S."/>
            <person name="Zhang C."/>
            <person name="Hyatt P.D."/>
            <person name="Larimer F."/>
            <person name="Detter C."/>
            <person name="Doggett N."/>
            <person name="Glavina T."/>
            <person name="Hawkins T."/>
            <person name="Richardson P."/>
            <person name="Lucas S."/>
            <person name="Kohara Y."/>
            <person name="Levine M."/>
            <person name="Satoh N."/>
            <person name="Rokhsar D.S."/>
        </authorList>
    </citation>
    <scope>NUCLEOTIDE SEQUENCE [LARGE SCALE GENOMIC DNA]</scope>
</reference>
<organism evidence="2 3">
    <name type="scientific">Ciona intestinalis</name>
    <name type="common">Transparent sea squirt</name>
    <name type="synonym">Ascidia intestinalis</name>
    <dbReference type="NCBI Taxonomy" id="7719"/>
    <lineage>
        <taxon>Eukaryota</taxon>
        <taxon>Metazoa</taxon>
        <taxon>Chordata</taxon>
        <taxon>Tunicata</taxon>
        <taxon>Ascidiacea</taxon>
        <taxon>Phlebobranchia</taxon>
        <taxon>Cionidae</taxon>
        <taxon>Ciona</taxon>
    </lineage>
</organism>
<accession>F7AY15</accession>
<dbReference type="OMA" id="HRIQETE"/>
<reference evidence="2" key="2">
    <citation type="submission" date="2025-08" db="UniProtKB">
        <authorList>
            <consortium name="Ensembl"/>
        </authorList>
    </citation>
    <scope>IDENTIFICATION</scope>
</reference>
<dbReference type="AlphaFoldDB" id="F7AY15"/>
<evidence type="ECO:0000313" key="2">
    <source>
        <dbReference type="Ensembl" id="ENSCINP00000007504.3"/>
    </source>
</evidence>
<keyword evidence="1" id="KW-0175">Coiled coil</keyword>
<dbReference type="Ensembl" id="ENSCINT00000007504.3">
    <property type="protein sequence ID" value="ENSCINP00000007504.3"/>
    <property type="gene ID" value="ENSCING00000003648.3"/>
</dbReference>
<dbReference type="HOGENOM" id="CLU_078401_0_0_1"/>
<proteinExistence type="predicted"/>
<protein>
    <submittedName>
        <fullName evidence="2">Uncharacterized protein</fullName>
    </submittedName>
</protein>
<dbReference type="Proteomes" id="UP000008144">
    <property type="component" value="Unassembled WGS sequence"/>
</dbReference>
<keyword evidence="3" id="KW-1185">Reference proteome</keyword>
<dbReference type="GeneTree" id="ENSGT00660000096764"/>
<feature type="coiled-coil region" evidence="1">
    <location>
        <begin position="122"/>
        <end position="198"/>
    </location>
</feature>
<feature type="coiled-coil region" evidence="1">
    <location>
        <begin position="268"/>
        <end position="306"/>
    </location>
</feature>